<sequence>MADSTAPPQSWPFVARERELAHITQARALASARGVTVHAGAGVGKSRLARQALLDAEADGALAVWVQATRSAAALPLGAFAGVLPTNVRSDDRLALLRGATEALAERSGGRPLVLGVDDAQLLDPTSAALLLHLQLSGTAFVITTVRSGEPCPDAVTALWKDGASMRLDLEPLTAEATEQLVEAALGGPVEARTHGWAWTYSRGNPLYLHQIVSGWLAEGAFVHSGGLWALHRRPAPSQPLRELISDRLRGLDDAERLALELLSLGEPLGLAEVLRLMDPEALIALETQGLVTASMGEFRLAHPLYGEVVRAALPITLARSLRLKLAEALAERPSLTADDALRIARWQLDAGAPVDPLLALAAARAASRSADPELAADLAQVARDGGASVEAALILARAHAIQKRYDAAEAVLATVEGELDDQDDAYEYVQQRATVLFWGLGRAADAVALVETARGWWPRPEWEVRLAPLRLQFGALTTAPGTIAPEAEAILASSALAAESRHWLERTLAADHLYSGRVRAAQALIDPLRPALPLRDEYDALALATWSIVNTVSGCGLAELEEIAQAQFTIAVAANDHAAAGMCAVTVGDVALVAGRYADAARWLAEAATHFERQDPFGSLVPVRAFQVAAALGTGAFEAGVEAGQRLEATAASLPITEPLLPYLALGQAWAFVARGDGLRAQRHLLAHAEALDWMPAYACRLRYEALRLGSHGRETCDALVAVAARSDGPLSAAFAAHAAALAARDGAPLMRAAEHLAGMGADRYAAECAAHAAEAFASAGRQDSAQRAAARCRELQVAGHGAAPIVITGLDDMPAQLTPRETQLVGLASRGLSNAEIAERLALSVRTVESHIYRAMQKLGVSDRRELQQ</sequence>
<proteinExistence type="predicted"/>
<dbReference type="PROSITE" id="PS00622">
    <property type="entry name" value="HTH_LUXR_1"/>
    <property type="match status" value="1"/>
</dbReference>
<evidence type="ECO:0000256" key="1">
    <source>
        <dbReference type="ARBA" id="ARBA00023015"/>
    </source>
</evidence>
<dbReference type="Gene3D" id="3.40.50.300">
    <property type="entry name" value="P-loop containing nucleotide triphosphate hydrolases"/>
    <property type="match status" value="1"/>
</dbReference>
<evidence type="ECO:0000313" key="6">
    <source>
        <dbReference type="Proteomes" id="UP001147653"/>
    </source>
</evidence>
<protein>
    <submittedName>
        <fullName evidence="5">LuxR C-terminal-related transcriptional regulator</fullName>
    </submittedName>
</protein>
<dbReference type="InterPro" id="IPR000792">
    <property type="entry name" value="Tscrpt_reg_LuxR_C"/>
</dbReference>
<dbReference type="GO" id="GO:0003677">
    <property type="term" value="F:DNA binding"/>
    <property type="evidence" value="ECO:0007669"/>
    <property type="project" value="UniProtKB-KW"/>
</dbReference>
<dbReference type="GO" id="GO:0006355">
    <property type="term" value="P:regulation of DNA-templated transcription"/>
    <property type="evidence" value="ECO:0007669"/>
    <property type="project" value="InterPro"/>
</dbReference>
<dbReference type="PANTHER" id="PTHR44688">
    <property type="entry name" value="DNA-BINDING TRANSCRIPTIONAL ACTIVATOR DEVR_DOSR"/>
    <property type="match status" value="1"/>
</dbReference>
<keyword evidence="6" id="KW-1185">Reference proteome</keyword>
<dbReference type="InterPro" id="IPR027417">
    <property type="entry name" value="P-loop_NTPase"/>
</dbReference>
<keyword evidence="3" id="KW-0804">Transcription</keyword>
<dbReference type="SUPFAM" id="SSF52540">
    <property type="entry name" value="P-loop containing nucleoside triphosphate hydrolases"/>
    <property type="match status" value="1"/>
</dbReference>
<dbReference type="RefSeq" id="WP_270025183.1">
    <property type="nucleotide sequence ID" value="NZ_JAPDDP010000016.1"/>
</dbReference>
<evidence type="ECO:0000256" key="3">
    <source>
        <dbReference type="ARBA" id="ARBA00023163"/>
    </source>
</evidence>
<dbReference type="EMBL" id="JAPDDP010000016">
    <property type="protein sequence ID" value="MDA0180874.1"/>
    <property type="molecule type" value="Genomic_DNA"/>
</dbReference>
<dbReference type="AlphaFoldDB" id="A0A9X3S7B8"/>
<dbReference type="PRINTS" id="PR00038">
    <property type="entry name" value="HTHLUXR"/>
</dbReference>
<comment type="caution">
    <text evidence="5">The sequence shown here is derived from an EMBL/GenBank/DDBJ whole genome shotgun (WGS) entry which is preliminary data.</text>
</comment>
<dbReference type="Pfam" id="PF00196">
    <property type="entry name" value="GerE"/>
    <property type="match status" value="1"/>
</dbReference>
<accession>A0A9X3S7B8</accession>
<keyword evidence="1" id="KW-0805">Transcription regulation</keyword>
<name>A0A9X3S7B8_9ACTN</name>
<reference evidence="5" key="1">
    <citation type="submission" date="2022-10" db="EMBL/GenBank/DDBJ databases">
        <title>The WGS of Solirubrobacter phytolaccae KCTC 29190.</title>
        <authorList>
            <person name="Jiang Z."/>
        </authorList>
    </citation>
    <scope>NUCLEOTIDE SEQUENCE</scope>
    <source>
        <strain evidence="5">KCTC 29190</strain>
    </source>
</reference>
<dbReference type="PROSITE" id="PS50043">
    <property type="entry name" value="HTH_LUXR_2"/>
    <property type="match status" value="1"/>
</dbReference>
<feature type="domain" description="HTH luxR-type" evidence="4">
    <location>
        <begin position="812"/>
        <end position="871"/>
    </location>
</feature>
<evidence type="ECO:0000259" key="4">
    <source>
        <dbReference type="PROSITE" id="PS50043"/>
    </source>
</evidence>
<gene>
    <name evidence="5" type="ORF">OJ997_11265</name>
</gene>
<evidence type="ECO:0000313" key="5">
    <source>
        <dbReference type="EMBL" id="MDA0180874.1"/>
    </source>
</evidence>
<evidence type="ECO:0000256" key="2">
    <source>
        <dbReference type="ARBA" id="ARBA00023125"/>
    </source>
</evidence>
<dbReference type="InterPro" id="IPR016032">
    <property type="entry name" value="Sig_transdc_resp-reg_C-effctor"/>
</dbReference>
<dbReference type="CDD" id="cd06170">
    <property type="entry name" value="LuxR_C_like"/>
    <property type="match status" value="1"/>
</dbReference>
<dbReference type="Gene3D" id="1.10.10.10">
    <property type="entry name" value="Winged helix-like DNA-binding domain superfamily/Winged helix DNA-binding domain"/>
    <property type="match status" value="1"/>
</dbReference>
<dbReference type="InterPro" id="IPR036388">
    <property type="entry name" value="WH-like_DNA-bd_sf"/>
</dbReference>
<keyword evidence="2" id="KW-0238">DNA-binding</keyword>
<organism evidence="5 6">
    <name type="scientific">Solirubrobacter phytolaccae</name>
    <dbReference type="NCBI Taxonomy" id="1404360"/>
    <lineage>
        <taxon>Bacteria</taxon>
        <taxon>Bacillati</taxon>
        <taxon>Actinomycetota</taxon>
        <taxon>Thermoleophilia</taxon>
        <taxon>Solirubrobacterales</taxon>
        <taxon>Solirubrobacteraceae</taxon>
        <taxon>Solirubrobacter</taxon>
    </lineage>
</organism>
<dbReference type="SMART" id="SM00421">
    <property type="entry name" value="HTH_LUXR"/>
    <property type="match status" value="1"/>
</dbReference>
<dbReference type="Proteomes" id="UP001147653">
    <property type="component" value="Unassembled WGS sequence"/>
</dbReference>
<dbReference type="SUPFAM" id="SSF46894">
    <property type="entry name" value="C-terminal effector domain of the bipartite response regulators"/>
    <property type="match status" value="1"/>
</dbReference>
<dbReference type="PANTHER" id="PTHR44688:SF16">
    <property type="entry name" value="DNA-BINDING TRANSCRIPTIONAL ACTIVATOR DEVR_DOSR"/>
    <property type="match status" value="1"/>
</dbReference>